<dbReference type="EMBL" id="JBELQB010000003">
    <property type="protein sequence ID" value="MFL9836738.1"/>
    <property type="molecule type" value="Genomic_DNA"/>
</dbReference>
<dbReference type="RefSeq" id="WP_408073767.1">
    <property type="nucleotide sequence ID" value="NZ_JBELQB010000003.1"/>
</dbReference>
<sequence>MFRLLYLTLVLDKFYRIHLILIDLGRTRPVEHLLEEHHFIEDFLLKMENDYYEHIKAITTSTEMKEEYKQLKSLHSRLNGIRLLR</sequence>
<gene>
    <name evidence="1" type="ORF">ABS768_04460</name>
</gene>
<reference evidence="1 2" key="1">
    <citation type="submission" date="2024-06" db="EMBL/GenBank/DDBJ databases">
        <authorList>
            <person name="Kaempfer P."/>
            <person name="Viver T."/>
        </authorList>
    </citation>
    <scope>NUCLEOTIDE SEQUENCE [LARGE SCALE GENOMIC DNA]</scope>
    <source>
        <strain evidence="1 2">ST-75</strain>
    </source>
</reference>
<evidence type="ECO:0000313" key="2">
    <source>
        <dbReference type="Proteomes" id="UP001629059"/>
    </source>
</evidence>
<protein>
    <submittedName>
        <fullName evidence="1">Uncharacterized protein</fullName>
    </submittedName>
</protein>
<organism evidence="1 2">
    <name type="scientific">Flavobacterium rhizophilum</name>
    <dbReference type="NCBI Taxonomy" id="3163296"/>
    <lineage>
        <taxon>Bacteria</taxon>
        <taxon>Pseudomonadati</taxon>
        <taxon>Bacteroidota</taxon>
        <taxon>Flavobacteriia</taxon>
        <taxon>Flavobacteriales</taxon>
        <taxon>Flavobacteriaceae</taxon>
        <taxon>Flavobacterium</taxon>
    </lineage>
</organism>
<proteinExistence type="predicted"/>
<keyword evidence="2" id="KW-1185">Reference proteome</keyword>
<dbReference type="Proteomes" id="UP001629059">
    <property type="component" value="Unassembled WGS sequence"/>
</dbReference>
<comment type="caution">
    <text evidence="1">The sequence shown here is derived from an EMBL/GenBank/DDBJ whole genome shotgun (WGS) entry which is preliminary data.</text>
</comment>
<name>A0ABW8Y9Q8_9FLAO</name>
<accession>A0ABW8Y9Q8</accession>
<evidence type="ECO:0000313" key="1">
    <source>
        <dbReference type="EMBL" id="MFL9836738.1"/>
    </source>
</evidence>